<accession>A0A4R2PEG8</accession>
<feature type="domain" description="ABC transmembrane type-1" evidence="10">
    <location>
        <begin position="26"/>
        <end position="302"/>
    </location>
</feature>
<dbReference type="SUPFAM" id="SSF90123">
    <property type="entry name" value="ABC transporter transmembrane region"/>
    <property type="match status" value="1"/>
</dbReference>
<comment type="caution">
    <text evidence="11">The sequence shown here is derived from an EMBL/GenBank/DDBJ whole genome shotgun (WGS) entry which is preliminary data.</text>
</comment>
<evidence type="ECO:0000313" key="12">
    <source>
        <dbReference type="Proteomes" id="UP000295399"/>
    </source>
</evidence>
<feature type="transmembrane region" description="Helical" evidence="8">
    <location>
        <begin position="249"/>
        <end position="267"/>
    </location>
</feature>
<dbReference type="OrthoDB" id="9808328at2"/>
<comment type="subcellular location">
    <subcellularLocation>
        <location evidence="1">Cell membrane</location>
        <topology evidence="1">Multi-pass membrane protein</topology>
    </subcellularLocation>
</comment>
<dbReference type="PANTHER" id="PTHR24221:SF248">
    <property type="entry name" value="ABC TRANSPORTER TRANSMEMBRANE REGION"/>
    <property type="match status" value="1"/>
</dbReference>
<dbReference type="InterPro" id="IPR017871">
    <property type="entry name" value="ABC_transporter-like_CS"/>
</dbReference>
<reference evidence="11 12" key="1">
    <citation type="submission" date="2019-03" db="EMBL/GenBank/DDBJ databases">
        <title>Genomic Encyclopedia of Type Strains, Phase IV (KMG-IV): sequencing the most valuable type-strain genomes for metagenomic binning, comparative biology and taxonomic classification.</title>
        <authorList>
            <person name="Goeker M."/>
        </authorList>
    </citation>
    <scope>NUCLEOTIDE SEQUENCE [LARGE SCALE GENOMIC DNA]</scope>
    <source>
        <strain evidence="11 12">DSM 2132</strain>
    </source>
</reference>
<sequence>MANRSRGAAVPRLVRELLAELRGGLVWTGVFSLFINVLMLTTPFYMLQIYDRVLTSGSVPTLLYLTLVGVFLLAMMGLLELARSRLLVRVSGRIDRKLGDPVFARMVDASLSRGAGRAEPLRDLEKVRTFATGPGIIALFDAPWAPIFFAVIFLLHPVLGLLALSGGVLLFVLALVSEWLTRKPLTEAGSMGQRAQWYAEDCANNAEVVAALGMTDGVRARWRDAYAQSLGHQALASDRSGLLTALTKFVRPALQMAMLGAGAYLVLAQEMSPGAMIAGSIMLGRALAPIQTAIAQWRNVIQTRQAYHRLKDFLADAPTTPEPMALPRPRGDIQVERLVAPAPGGEQPVIKGIGFAIPAGTSVGIIGPSAAGKSSLARLLVGVWTPSHGAVRLDGADVAQWDRAQLGPHIGYLPQSVALLEGSVKDNIARFGPVDPDKVVKAAERAGVHQMILRLADGYDTDIGRTGAALSPGQRQRIALARAIYGDPALVVLDEPNASLDSDGEAALKRCLDALRREATTVVVISHRPSLLSDIDRLLVLADGKIDTYGPRDEVMKKLVRSVPKPNGNADPGDKARGGPAPEDKAADGTAPQGKARGDGAAAPGAGDRPAANAGQGATGPRAVSTGEGQA</sequence>
<feature type="compositionally biased region" description="Low complexity" evidence="7">
    <location>
        <begin position="599"/>
        <end position="615"/>
    </location>
</feature>
<proteinExistence type="predicted"/>
<dbReference type="InterPro" id="IPR047957">
    <property type="entry name" value="ABC_AprD-like_6TM"/>
</dbReference>
<dbReference type="InterPro" id="IPR010128">
    <property type="entry name" value="ATPase_T1SS_PrtD-like"/>
</dbReference>
<dbReference type="Proteomes" id="UP000295399">
    <property type="component" value="Unassembled WGS sequence"/>
</dbReference>
<name>A0A4R2PEG8_RHOSA</name>
<dbReference type="EMBL" id="SLXO01000007">
    <property type="protein sequence ID" value="TCP33527.1"/>
    <property type="molecule type" value="Genomic_DNA"/>
</dbReference>
<keyword evidence="5 8" id="KW-1133">Transmembrane helix</keyword>
<dbReference type="SUPFAM" id="SSF52540">
    <property type="entry name" value="P-loop containing nucleoside triphosphate hydrolases"/>
    <property type="match status" value="1"/>
</dbReference>
<evidence type="ECO:0000256" key="8">
    <source>
        <dbReference type="SAM" id="Phobius"/>
    </source>
</evidence>
<dbReference type="PANTHER" id="PTHR24221">
    <property type="entry name" value="ATP-BINDING CASSETTE SUB-FAMILY B"/>
    <property type="match status" value="1"/>
</dbReference>
<protein>
    <submittedName>
        <fullName evidence="11">ATP-binding cassette subfamily C protein/ATP-binding cassette subfamily C protein EexD</fullName>
    </submittedName>
</protein>
<dbReference type="PROSITE" id="PS50929">
    <property type="entry name" value="ABC_TM1F"/>
    <property type="match status" value="1"/>
</dbReference>
<keyword evidence="6 8" id="KW-0472">Membrane</keyword>
<keyword evidence="4 11" id="KW-0067">ATP-binding</keyword>
<dbReference type="InterPro" id="IPR027417">
    <property type="entry name" value="P-loop_NTPase"/>
</dbReference>
<feature type="compositionally biased region" description="Basic and acidic residues" evidence="7">
    <location>
        <begin position="572"/>
        <end position="587"/>
    </location>
</feature>
<dbReference type="InterPro" id="IPR003439">
    <property type="entry name" value="ABC_transporter-like_ATP-bd"/>
</dbReference>
<evidence type="ECO:0000259" key="9">
    <source>
        <dbReference type="PROSITE" id="PS50893"/>
    </source>
</evidence>
<dbReference type="GO" id="GO:0005524">
    <property type="term" value="F:ATP binding"/>
    <property type="evidence" value="ECO:0007669"/>
    <property type="project" value="UniProtKB-KW"/>
</dbReference>
<evidence type="ECO:0000256" key="5">
    <source>
        <dbReference type="ARBA" id="ARBA00022989"/>
    </source>
</evidence>
<feature type="transmembrane region" description="Helical" evidence="8">
    <location>
        <begin position="161"/>
        <end position="181"/>
    </location>
</feature>
<keyword evidence="2 8" id="KW-0812">Transmembrane</keyword>
<dbReference type="PROSITE" id="PS00211">
    <property type="entry name" value="ABC_TRANSPORTER_1"/>
    <property type="match status" value="1"/>
</dbReference>
<evidence type="ECO:0000313" key="11">
    <source>
        <dbReference type="EMBL" id="TCP33527.1"/>
    </source>
</evidence>
<feature type="transmembrane region" description="Helical" evidence="8">
    <location>
        <begin position="21"/>
        <end position="41"/>
    </location>
</feature>
<dbReference type="AlphaFoldDB" id="A0A4R2PEG8"/>
<dbReference type="GO" id="GO:0034040">
    <property type="term" value="F:ATPase-coupled lipid transmembrane transporter activity"/>
    <property type="evidence" value="ECO:0007669"/>
    <property type="project" value="TreeGrafter"/>
</dbReference>
<dbReference type="CDD" id="cd18586">
    <property type="entry name" value="ABC_6TM_PrtD_like"/>
    <property type="match status" value="1"/>
</dbReference>
<dbReference type="Pfam" id="PF00005">
    <property type="entry name" value="ABC_tran"/>
    <property type="match status" value="1"/>
</dbReference>
<dbReference type="NCBIfam" id="TIGR01842">
    <property type="entry name" value="type_I_sec_PrtD"/>
    <property type="match status" value="1"/>
</dbReference>
<dbReference type="GO" id="GO:0016887">
    <property type="term" value="F:ATP hydrolysis activity"/>
    <property type="evidence" value="ECO:0007669"/>
    <property type="project" value="InterPro"/>
</dbReference>
<dbReference type="GO" id="GO:0005886">
    <property type="term" value="C:plasma membrane"/>
    <property type="evidence" value="ECO:0007669"/>
    <property type="project" value="UniProtKB-SubCell"/>
</dbReference>
<dbReference type="InterPro" id="IPR011527">
    <property type="entry name" value="ABC1_TM_dom"/>
</dbReference>
<feature type="transmembrane region" description="Helical" evidence="8">
    <location>
        <begin position="136"/>
        <end position="155"/>
    </location>
</feature>
<dbReference type="Pfam" id="PF00664">
    <property type="entry name" value="ABC_membrane"/>
    <property type="match status" value="1"/>
</dbReference>
<dbReference type="Gene3D" id="1.20.1560.10">
    <property type="entry name" value="ABC transporter type 1, transmembrane domain"/>
    <property type="match status" value="1"/>
</dbReference>
<evidence type="ECO:0000256" key="2">
    <source>
        <dbReference type="ARBA" id="ARBA00022692"/>
    </source>
</evidence>
<dbReference type="GO" id="GO:0140359">
    <property type="term" value="F:ABC-type transporter activity"/>
    <property type="evidence" value="ECO:0007669"/>
    <property type="project" value="InterPro"/>
</dbReference>
<organism evidence="11 12">
    <name type="scientific">Rhodothalassium salexigens DSM 2132</name>
    <dbReference type="NCBI Taxonomy" id="1188247"/>
    <lineage>
        <taxon>Bacteria</taxon>
        <taxon>Pseudomonadati</taxon>
        <taxon>Pseudomonadota</taxon>
        <taxon>Alphaproteobacteria</taxon>
        <taxon>Rhodothalassiales</taxon>
        <taxon>Rhodothalassiaceae</taxon>
        <taxon>Rhodothalassium</taxon>
    </lineage>
</organism>
<dbReference type="InterPro" id="IPR039421">
    <property type="entry name" value="Type_1_exporter"/>
</dbReference>
<keyword evidence="3" id="KW-0547">Nucleotide-binding</keyword>
<evidence type="ECO:0000256" key="1">
    <source>
        <dbReference type="ARBA" id="ARBA00004651"/>
    </source>
</evidence>
<keyword evidence="12" id="KW-1185">Reference proteome</keyword>
<dbReference type="PROSITE" id="PS50893">
    <property type="entry name" value="ABC_TRANSPORTER_2"/>
    <property type="match status" value="1"/>
</dbReference>
<dbReference type="SMART" id="SM00382">
    <property type="entry name" value="AAA"/>
    <property type="match status" value="1"/>
</dbReference>
<evidence type="ECO:0000259" key="10">
    <source>
        <dbReference type="PROSITE" id="PS50929"/>
    </source>
</evidence>
<feature type="region of interest" description="Disordered" evidence="7">
    <location>
        <begin position="561"/>
        <end position="631"/>
    </location>
</feature>
<feature type="transmembrane region" description="Helical" evidence="8">
    <location>
        <begin position="61"/>
        <end position="79"/>
    </location>
</feature>
<dbReference type="RefSeq" id="WP_132708803.1">
    <property type="nucleotide sequence ID" value="NZ_JACIGF010000007.1"/>
</dbReference>
<dbReference type="Gene3D" id="3.40.50.300">
    <property type="entry name" value="P-loop containing nucleotide triphosphate hydrolases"/>
    <property type="match status" value="1"/>
</dbReference>
<dbReference type="GO" id="GO:0030256">
    <property type="term" value="C:type I protein secretion system complex"/>
    <property type="evidence" value="ECO:0007669"/>
    <property type="project" value="InterPro"/>
</dbReference>
<evidence type="ECO:0000256" key="4">
    <source>
        <dbReference type="ARBA" id="ARBA00022840"/>
    </source>
</evidence>
<evidence type="ECO:0000256" key="3">
    <source>
        <dbReference type="ARBA" id="ARBA00022741"/>
    </source>
</evidence>
<dbReference type="InterPro" id="IPR003593">
    <property type="entry name" value="AAA+_ATPase"/>
</dbReference>
<evidence type="ECO:0000256" key="7">
    <source>
        <dbReference type="SAM" id="MobiDB-lite"/>
    </source>
</evidence>
<feature type="domain" description="ABC transporter" evidence="9">
    <location>
        <begin position="333"/>
        <end position="568"/>
    </location>
</feature>
<dbReference type="InterPro" id="IPR036640">
    <property type="entry name" value="ABC1_TM_sf"/>
</dbReference>
<dbReference type="GO" id="GO:0030253">
    <property type="term" value="P:protein secretion by the type I secretion system"/>
    <property type="evidence" value="ECO:0007669"/>
    <property type="project" value="InterPro"/>
</dbReference>
<gene>
    <name evidence="11" type="ORF">EV659_107139</name>
</gene>
<dbReference type="InParanoid" id="A0A4R2PEG8"/>
<evidence type="ECO:0000256" key="6">
    <source>
        <dbReference type="ARBA" id="ARBA00023136"/>
    </source>
</evidence>